<dbReference type="GO" id="GO:0016298">
    <property type="term" value="F:lipase activity"/>
    <property type="evidence" value="ECO:0007669"/>
    <property type="project" value="TreeGrafter"/>
</dbReference>
<name>A0A914X580_9BILA</name>
<dbReference type="AlphaFoldDB" id="A0A914X580"/>
<keyword evidence="1" id="KW-0732">Signal</keyword>
<dbReference type="InterPro" id="IPR029058">
    <property type="entry name" value="AB_hydrolase_fold"/>
</dbReference>
<dbReference type="WBParaSite" id="PSAMB.scaffold645size44629.g7611.t1">
    <property type="protein sequence ID" value="PSAMB.scaffold645size44629.g7611.t1"/>
    <property type="gene ID" value="PSAMB.scaffold645size44629.g7611"/>
</dbReference>
<dbReference type="Gene3D" id="3.40.50.1820">
    <property type="entry name" value="alpha/beta hydrolase"/>
    <property type="match status" value="1"/>
</dbReference>
<proteinExistence type="predicted"/>
<protein>
    <submittedName>
        <fullName evidence="3">Lipase</fullName>
    </submittedName>
</protein>
<evidence type="ECO:0000256" key="1">
    <source>
        <dbReference type="SAM" id="SignalP"/>
    </source>
</evidence>
<reference evidence="3" key="1">
    <citation type="submission" date="2022-11" db="UniProtKB">
        <authorList>
            <consortium name="WormBaseParasite"/>
        </authorList>
    </citation>
    <scope>IDENTIFICATION</scope>
</reference>
<dbReference type="Proteomes" id="UP000887566">
    <property type="component" value="Unplaced"/>
</dbReference>
<dbReference type="SUPFAM" id="SSF53474">
    <property type="entry name" value="alpha/beta-Hydrolases"/>
    <property type="match status" value="1"/>
</dbReference>
<dbReference type="InterPro" id="IPR002918">
    <property type="entry name" value="Lipase_EstA/Esterase_EstB"/>
</dbReference>
<dbReference type="PANTHER" id="PTHR32015">
    <property type="entry name" value="FASTING INDUCED LIPASE"/>
    <property type="match status" value="1"/>
</dbReference>
<dbReference type="PANTHER" id="PTHR32015:SF1">
    <property type="entry name" value="LIPASE"/>
    <property type="match status" value="1"/>
</dbReference>
<evidence type="ECO:0000313" key="3">
    <source>
        <dbReference type="WBParaSite" id="PSAMB.scaffold645size44629.g7611.t1"/>
    </source>
</evidence>
<dbReference type="Pfam" id="PF01674">
    <property type="entry name" value="Lipase_2"/>
    <property type="match status" value="1"/>
</dbReference>
<dbReference type="FunFam" id="3.40.50.1820:FF:000191">
    <property type="entry name" value="LIPaSe related"/>
    <property type="match status" value="1"/>
</dbReference>
<evidence type="ECO:0000313" key="2">
    <source>
        <dbReference type="Proteomes" id="UP000887566"/>
    </source>
</evidence>
<organism evidence="2 3">
    <name type="scientific">Plectus sambesii</name>
    <dbReference type="NCBI Taxonomy" id="2011161"/>
    <lineage>
        <taxon>Eukaryota</taxon>
        <taxon>Metazoa</taxon>
        <taxon>Ecdysozoa</taxon>
        <taxon>Nematoda</taxon>
        <taxon>Chromadorea</taxon>
        <taxon>Plectida</taxon>
        <taxon>Plectina</taxon>
        <taxon>Plectoidea</taxon>
        <taxon>Plectidae</taxon>
        <taxon>Plectus</taxon>
    </lineage>
</organism>
<sequence length="396" mass="42752">MKATILSVLLLLIVSTLSAQRITGPISPHFQQWLQANGYASNDFNRRDLGSSGSFGGRADENQKIVNQPVVFVHGNSDLALQKDAISTYQTGWDQTAAFFLKEGYTAAELYATTWGPAQSSQALQQTYKCEYVLRIRRFIEAVLAYTNASKIDVIGHSMGVAIARRAVKGGSECNLGAALTNRVDTFLGLAGVNYGLCTCQYAGIITTCNANDGFFPGQCGSQSICAFTLQECVQTQYATFMQNLNEDPTKEGDNIFAFWSNSDEILGQGSKAFGKVTARIPNMNGSKTYNSLKHMDVKDKTGADQLKAVRDHLIDMTDLPGGGFQGNGSSLPTWSLPDISGLISSGLAALQGGGRPENRANLPMLNLPDIPSFFSSSFQSISDSLKNLFNGRLIL</sequence>
<accession>A0A914X580</accession>
<keyword evidence="2" id="KW-1185">Reference proteome</keyword>
<dbReference type="GO" id="GO:0016042">
    <property type="term" value="P:lipid catabolic process"/>
    <property type="evidence" value="ECO:0007669"/>
    <property type="project" value="InterPro"/>
</dbReference>
<feature type="chain" id="PRO_5037479501" evidence="1">
    <location>
        <begin position="20"/>
        <end position="396"/>
    </location>
</feature>
<feature type="signal peptide" evidence="1">
    <location>
        <begin position="1"/>
        <end position="19"/>
    </location>
</feature>